<keyword evidence="3 4" id="KW-0946">Virion</keyword>
<dbReference type="Proteomes" id="UP000258537">
    <property type="component" value="Segment"/>
</dbReference>
<gene>
    <name evidence="4 6" type="primary">vpr</name>
</gene>
<evidence type="ECO:0000256" key="5">
    <source>
        <dbReference type="SAM" id="MobiDB-lite"/>
    </source>
</evidence>
<dbReference type="GO" id="GO:0075732">
    <property type="term" value="P:viral penetration into host nucleus"/>
    <property type="evidence" value="ECO:0007669"/>
    <property type="project" value="UniProtKB-KW"/>
</dbReference>
<name>Q7ZB16_SIV</name>
<evidence type="ECO:0000313" key="7">
    <source>
        <dbReference type="Proteomes" id="UP000258537"/>
    </source>
</evidence>
<proteinExistence type="predicted"/>
<keyword evidence="4" id="KW-1160">Virus entry into host cell</keyword>
<dbReference type="GO" id="GO:0042025">
    <property type="term" value="C:host cell nucleus"/>
    <property type="evidence" value="ECO:0007669"/>
    <property type="project" value="UniProtKB-SubCell"/>
</dbReference>
<comment type="function">
    <text evidence="4">Stimulates gene expression driven by the HIV-2 LTR. Prevents infected cells from undergoing mitosis and proliferating, by inducing arrest or delay in the G2 phase of the cell cycle. Cell cycle arrest creates a favorable environment for maximizing viral expression and production.</text>
</comment>
<feature type="region of interest" description="Disordered" evidence="5">
    <location>
        <begin position="80"/>
        <end position="101"/>
    </location>
</feature>
<evidence type="ECO:0000256" key="2">
    <source>
        <dbReference type="ARBA" id="ARBA00022581"/>
    </source>
</evidence>
<dbReference type="Gene3D" id="1.20.5.90">
    <property type="entry name" value="VpR/VpX protein, C-terminal domain"/>
    <property type="match status" value="1"/>
</dbReference>
<dbReference type="GO" id="GO:0044423">
    <property type="term" value="C:virion component"/>
    <property type="evidence" value="ECO:0007669"/>
    <property type="project" value="UniProtKB-KW"/>
</dbReference>
<evidence type="ECO:0000256" key="4">
    <source>
        <dbReference type="RuleBase" id="RU364021"/>
    </source>
</evidence>
<dbReference type="GO" id="GO:0043657">
    <property type="term" value="C:host cell"/>
    <property type="evidence" value="ECO:0007669"/>
    <property type="project" value="GOC"/>
</dbReference>
<dbReference type="GO" id="GO:0046718">
    <property type="term" value="P:symbiont entry into host cell"/>
    <property type="evidence" value="ECO:0007669"/>
    <property type="project" value="UniProtKB-KW"/>
</dbReference>
<evidence type="ECO:0000313" key="6">
    <source>
        <dbReference type="EMBL" id="AAO22478.1"/>
    </source>
</evidence>
<keyword evidence="2 4" id="KW-0945">Host-virus interaction</keyword>
<protein>
    <recommendedName>
        <fullName evidence="4">Protein Vpr</fullName>
    </recommendedName>
    <alternativeName>
        <fullName evidence="4">Viral protein R</fullName>
    </alternativeName>
</protein>
<dbReference type="Pfam" id="PF00522">
    <property type="entry name" value="VPR"/>
    <property type="match status" value="1"/>
</dbReference>
<keyword evidence="4" id="KW-0805">Transcription regulation</keyword>
<evidence type="ECO:0000256" key="1">
    <source>
        <dbReference type="ARBA" id="ARBA00022562"/>
    </source>
</evidence>
<reference evidence="6 7" key="1">
    <citation type="journal article" date="2003" name="J. Virol.">
        <title>Characterization and comparison of recombinant simian immunodeficiency virus from drill (Mandrillus leucophaeus) and mandrill (Mandrillus sphinx) isolates.</title>
        <authorList>
            <person name="Hu J."/>
            <person name="Switzer W.M."/>
            <person name="Foley B.T."/>
            <person name="Robertson D.L."/>
            <person name="Goeken R.M."/>
            <person name="Korber B.T."/>
            <person name="Hirsch V.M."/>
            <person name="Beer B.E."/>
        </authorList>
    </citation>
    <scope>NUCLEOTIDE SEQUENCE [LARGE SCALE GENOMIC DNA]</scope>
    <source>
        <strain evidence="6">SIVmnd5440</strain>
    </source>
</reference>
<organism evidence="6 7">
    <name type="scientific">Simian immunodeficiency virus</name>
    <name type="common">SIV</name>
    <dbReference type="NCBI Taxonomy" id="11723"/>
    <lineage>
        <taxon>Viruses</taxon>
        <taxon>Riboviria</taxon>
        <taxon>Pararnavirae</taxon>
        <taxon>Artverviricota</taxon>
        <taxon>Revtraviricetes</taxon>
        <taxon>Ortervirales</taxon>
        <taxon>Retroviridae</taxon>
        <taxon>Orthoretrovirinae</taxon>
        <taxon>Lentivirus</taxon>
        <taxon>Lentivirus simimdef</taxon>
    </lineage>
</organism>
<keyword evidence="4" id="KW-0131">Cell cycle</keyword>
<dbReference type="PRINTS" id="PR00444">
    <property type="entry name" value="HIVVPRVPX"/>
</dbReference>
<keyword evidence="4" id="KW-0010">Activator</keyword>
<keyword evidence="4" id="KW-1163">Viral penetration into host nucleus</keyword>
<keyword evidence="1 4" id="KW-1048">Host nucleus</keyword>
<dbReference type="Gene3D" id="6.10.210.10">
    <property type="match status" value="1"/>
</dbReference>
<dbReference type="EMBL" id="AY159322">
    <property type="protein sequence ID" value="AAO22478.1"/>
    <property type="molecule type" value="Genomic_DNA"/>
</dbReference>
<organismHost>
    <name type="scientific">Pan troglodytes</name>
    <name type="common">Chimpanzee</name>
    <dbReference type="NCBI Taxonomy" id="9598"/>
</organismHost>
<comment type="subcellular location">
    <subcellularLocation>
        <location evidence="4">Virion</location>
    </subcellularLocation>
    <subcellularLocation>
        <location evidence="4">Host nucleus</location>
    </subcellularLocation>
</comment>
<accession>Q7ZB16</accession>
<dbReference type="InterPro" id="IPR000012">
    <property type="entry name" value="RetroV_VpR/X"/>
</dbReference>
<evidence type="ECO:0000256" key="3">
    <source>
        <dbReference type="ARBA" id="ARBA00022844"/>
    </source>
</evidence>
<keyword evidence="4" id="KW-0804">Transcription</keyword>
<sequence length="101" mass="11604">MEQPPEDEAPQRGPYNKWLVGTLAEIQEEALKHFDRRLLHAVGSWVYEQQGDTLEGVQQLISILQRALFLHFRYGCRGSRIGQEGGRYNPLRSFPSPNNPL</sequence>
<organismHost>
    <name type="scientific">Cercopithecidae</name>
    <name type="common">Old World monkeys</name>
    <dbReference type="NCBI Taxonomy" id="9527"/>
</organismHost>